<dbReference type="EMBL" id="GBRH01224168">
    <property type="protein sequence ID" value="JAD73727.1"/>
    <property type="molecule type" value="Transcribed_RNA"/>
</dbReference>
<reference evidence="1" key="2">
    <citation type="journal article" date="2015" name="Data Brief">
        <title>Shoot transcriptome of the giant reed, Arundo donax.</title>
        <authorList>
            <person name="Barrero R.A."/>
            <person name="Guerrero F.D."/>
            <person name="Moolhuijzen P."/>
            <person name="Goolsby J.A."/>
            <person name="Tidwell J."/>
            <person name="Bellgard S.E."/>
            <person name="Bellgard M.I."/>
        </authorList>
    </citation>
    <scope>NUCLEOTIDE SEQUENCE</scope>
    <source>
        <tissue evidence="1">Shoot tissue taken approximately 20 cm above the soil surface</tissue>
    </source>
</reference>
<reference evidence="1" key="1">
    <citation type="submission" date="2014-09" db="EMBL/GenBank/DDBJ databases">
        <authorList>
            <person name="Magalhaes I.L.F."/>
            <person name="Oliveira U."/>
            <person name="Santos F.R."/>
            <person name="Vidigal T.H.D.A."/>
            <person name="Brescovit A.D."/>
            <person name="Santos A.J."/>
        </authorList>
    </citation>
    <scope>NUCLEOTIDE SEQUENCE</scope>
    <source>
        <tissue evidence="1">Shoot tissue taken approximately 20 cm above the soil surface</tissue>
    </source>
</reference>
<proteinExistence type="predicted"/>
<dbReference type="AlphaFoldDB" id="A0A0A9CQF0"/>
<protein>
    <submittedName>
        <fullName evidence="1">Uncharacterized protein</fullName>
    </submittedName>
</protein>
<organism evidence="1">
    <name type="scientific">Arundo donax</name>
    <name type="common">Giant reed</name>
    <name type="synonym">Donax arundinaceus</name>
    <dbReference type="NCBI Taxonomy" id="35708"/>
    <lineage>
        <taxon>Eukaryota</taxon>
        <taxon>Viridiplantae</taxon>
        <taxon>Streptophyta</taxon>
        <taxon>Embryophyta</taxon>
        <taxon>Tracheophyta</taxon>
        <taxon>Spermatophyta</taxon>
        <taxon>Magnoliopsida</taxon>
        <taxon>Liliopsida</taxon>
        <taxon>Poales</taxon>
        <taxon>Poaceae</taxon>
        <taxon>PACMAD clade</taxon>
        <taxon>Arundinoideae</taxon>
        <taxon>Arundineae</taxon>
        <taxon>Arundo</taxon>
    </lineage>
</organism>
<accession>A0A0A9CQF0</accession>
<name>A0A0A9CQF0_ARUDO</name>
<evidence type="ECO:0000313" key="1">
    <source>
        <dbReference type="EMBL" id="JAD73727.1"/>
    </source>
</evidence>
<sequence length="59" mass="6812">MLKKKSKTRKSNSRLLARYQLLHKLQDQGSSVQLVVAGNGEHRSQLLKINLILRERMVV</sequence>